<dbReference type="AlphaFoldDB" id="A0A1C4CBV3"/>
<dbReference type="Proteomes" id="UP000242818">
    <property type="component" value="Unassembled WGS sequence"/>
</dbReference>
<feature type="domain" description="DUF1543" evidence="1">
    <location>
        <begin position="11"/>
        <end position="61"/>
    </location>
</feature>
<keyword evidence="3" id="KW-1185">Reference proteome</keyword>
<evidence type="ECO:0000259" key="1">
    <source>
        <dbReference type="Pfam" id="PF07566"/>
    </source>
</evidence>
<accession>A0A1C4CBV3</accession>
<organism evidence="2 3">
    <name type="scientific">Chitinophaga costaii</name>
    <dbReference type="NCBI Taxonomy" id="1335309"/>
    <lineage>
        <taxon>Bacteria</taxon>
        <taxon>Pseudomonadati</taxon>
        <taxon>Bacteroidota</taxon>
        <taxon>Chitinophagia</taxon>
        <taxon>Chitinophagales</taxon>
        <taxon>Chitinophagaceae</taxon>
        <taxon>Chitinophaga</taxon>
    </lineage>
</organism>
<evidence type="ECO:0000313" key="3">
    <source>
        <dbReference type="Proteomes" id="UP000242818"/>
    </source>
</evidence>
<dbReference type="Pfam" id="PF07566">
    <property type="entry name" value="DUF1543"/>
    <property type="match status" value="1"/>
</dbReference>
<gene>
    <name evidence="2" type="ORF">GA0116948_10452</name>
</gene>
<evidence type="ECO:0000313" key="2">
    <source>
        <dbReference type="EMBL" id="SCC16590.1"/>
    </source>
</evidence>
<proteinExistence type="predicted"/>
<dbReference type="EMBL" id="FMAR01000004">
    <property type="protein sequence ID" value="SCC16590.1"/>
    <property type="molecule type" value="Genomic_DNA"/>
</dbReference>
<dbReference type="STRING" id="1335309.GA0116948_10452"/>
<dbReference type="InterPro" id="IPR011440">
    <property type="entry name" value="DUF1543"/>
</dbReference>
<name>A0A1C4CBV3_9BACT</name>
<sequence length="178" mass="20129">MVLLGCKPAGRHIEQHDIFFGIAPDMKALTPHFLDFWPNAGKLHVDGYRPVTVVEGHRIRVVPKQPTHPEAPKLFFLNLGGYKAGELEEYHYKMLSVNTHPSDAINRAKATTFYKHTGGLTLSPHIDDQYGVDVDDIFNVEDILPPAFREHYSLEITAEPGLRDVDELKLGYIKLNML</sequence>
<protein>
    <recommendedName>
        <fullName evidence="1">DUF1543 domain-containing protein</fullName>
    </recommendedName>
</protein>
<reference evidence="2 3" key="1">
    <citation type="submission" date="2016-08" db="EMBL/GenBank/DDBJ databases">
        <authorList>
            <person name="Seilhamer J.J."/>
        </authorList>
    </citation>
    <scope>NUCLEOTIDE SEQUENCE [LARGE SCALE GENOMIC DNA]</scope>
    <source>
        <strain evidence="2 3">A37T2</strain>
    </source>
</reference>
<dbReference type="Gene3D" id="3.10.20.10">
    <property type="match status" value="2"/>
</dbReference>